<dbReference type="HOGENOM" id="CLU_1452587_0_0_0"/>
<keyword evidence="2" id="KW-1185">Reference proteome</keyword>
<dbReference type="AlphaFoldDB" id="A9B557"/>
<name>A9B557_HERA2</name>
<reference evidence="1 2" key="1">
    <citation type="journal article" date="2011" name="Stand. Genomic Sci.">
        <title>Complete genome sequence of the filamentous gliding predatory bacterium Herpetosiphon aurantiacus type strain (114-95(T)).</title>
        <authorList>
            <person name="Kiss H."/>
            <person name="Nett M."/>
            <person name="Domin N."/>
            <person name="Martin K."/>
            <person name="Maresca J.A."/>
            <person name="Copeland A."/>
            <person name="Lapidus A."/>
            <person name="Lucas S."/>
            <person name="Berry K.W."/>
            <person name="Glavina Del Rio T."/>
            <person name="Dalin E."/>
            <person name="Tice H."/>
            <person name="Pitluck S."/>
            <person name="Richardson P."/>
            <person name="Bruce D."/>
            <person name="Goodwin L."/>
            <person name="Han C."/>
            <person name="Detter J.C."/>
            <person name="Schmutz J."/>
            <person name="Brettin T."/>
            <person name="Land M."/>
            <person name="Hauser L."/>
            <person name="Kyrpides N.C."/>
            <person name="Ivanova N."/>
            <person name="Goker M."/>
            <person name="Woyke T."/>
            <person name="Klenk H.P."/>
            <person name="Bryant D.A."/>
        </authorList>
    </citation>
    <scope>NUCLEOTIDE SEQUENCE [LARGE SCALE GENOMIC DNA]</scope>
    <source>
        <strain evidence="2">ATCC 23779 / DSM 785 / 114-95</strain>
    </source>
</reference>
<dbReference type="Proteomes" id="UP000000787">
    <property type="component" value="Chromosome"/>
</dbReference>
<protein>
    <submittedName>
        <fullName evidence="1">Uncharacterized protein</fullName>
    </submittedName>
</protein>
<dbReference type="BioCyc" id="HAUR316274:GHYA-3595-MONOMER"/>
<organism evidence="1 2">
    <name type="scientific">Herpetosiphon aurantiacus (strain ATCC 23779 / DSM 785 / 114-95)</name>
    <dbReference type="NCBI Taxonomy" id="316274"/>
    <lineage>
        <taxon>Bacteria</taxon>
        <taxon>Bacillati</taxon>
        <taxon>Chloroflexota</taxon>
        <taxon>Chloroflexia</taxon>
        <taxon>Herpetosiphonales</taxon>
        <taxon>Herpetosiphonaceae</taxon>
        <taxon>Herpetosiphon</taxon>
    </lineage>
</organism>
<dbReference type="STRING" id="316274.Haur_3558"/>
<dbReference type="KEGG" id="hau:Haur_3558"/>
<gene>
    <name evidence="1" type="ordered locus">Haur_3558</name>
</gene>
<proteinExistence type="predicted"/>
<accession>A9B557</accession>
<dbReference type="EMBL" id="CP000875">
    <property type="protein sequence ID" value="ABX06194.1"/>
    <property type="molecule type" value="Genomic_DNA"/>
</dbReference>
<evidence type="ECO:0000313" key="1">
    <source>
        <dbReference type="EMBL" id="ABX06194.1"/>
    </source>
</evidence>
<dbReference type="InParanoid" id="A9B557"/>
<evidence type="ECO:0000313" key="2">
    <source>
        <dbReference type="Proteomes" id="UP000000787"/>
    </source>
</evidence>
<sequence>MRYWWLLIVLIGCIQTDQTPPAANQLTSYRLYFFEHKVLSQQKDAHIAANQEWNILRDPDLSQASYVLSDSAIVEYNWPKQTLVLQNPWAEGNQKTPLWMSEGTTLVVFNGQIIRAYQRELSITSKYIAPETAVMYHELQANVGDTTKLSYRLMQTGATSPAAIVSDDGAMAEAVKQHFRQLGKLVE</sequence>